<evidence type="ECO:0000256" key="2">
    <source>
        <dbReference type="ARBA" id="ARBA00022692"/>
    </source>
</evidence>
<keyword evidence="3 5" id="KW-1133">Transmembrane helix</keyword>
<keyword evidence="2 5" id="KW-0812">Transmembrane</keyword>
<feature type="transmembrane region" description="Helical" evidence="5">
    <location>
        <begin position="236"/>
        <end position="256"/>
    </location>
</feature>
<feature type="transmembrane region" description="Helical" evidence="5">
    <location>
        <begin position="149"/>
        <end position="168"/>
    </location>
</feature>
<feature type="transmembrane region" description="Helical" evidence="5">
    <location>
        <begin position="12"/>
        <end position="29"/>
    </location>
</feature>
<dbReference type="PANTHER" id="PTHR22911">
    <property type="entry name" value="ACYL-MALONYL CONDENSING ENZYME-RELATED"/>
    <property type="match status" value="1"/>
</dbReference>
<proteinExistence type="predicted"/>
<feature type="transmembrane region" description="Helical" evidence="5">
    <location>
        <begin position="262"/>
        <end position="281"/>
    </location>
</feature>
<evidence type="ECO:0000256" key="3">
    <source>
        <dbReference type="ARBA" id="ARBA00022989"/>
    </source>
</evidence>
<dbReference type="SUPFAM" id="SSF103481">
    <property type="entry name" value="Multidrug resistance efflux transporter EmrE"/>
    <property type="match status" value="2"/>
</dbReference>
<dbReference type="Pfam" id="PF00892">
    <property type="entry name" value="EamA"/>
    <property type="match status" value="2"/>
</dbReference>
<feature type="transmembrane region" description="Helical" evidence="5">
    <location>
        <begin position="206"/>
        <end position="224"/>
    </location>
</feature>
<feature type="transmembrane region" description="Helical" evidence="5">
    <location>
        <begin position="124"/>
        <end position="143"/>
    </location>
</feature>
<dbReference type="Gene3D" id="1.10.3730.20">
    <property type="match status" value="1"/>
</dbReference>
<protein>
    <recommendedName>
        <fullName evidence="6">EamA domain-containing protein</fullName>
    </recommendedName>
</protein>
<feature type="domain" description="EamA" evidence="6">
    <location>
        <begin position="151"/>
        <end position="277"/>
    </location>
</feature>
<evidence type="ECO:0000256" key="4">
    <source>
        <dbReference type="ARBA" id="ARBA00023136"/>
    </source>
</evidence>
<dbReference type="AlphaFoldDB" id="A0A1G1L246"/>
<name>A0A1G1L246_9BACT</name>
<feature type="transmembrane region" description="Helical" evidence="5">
    <location>
        <begin position="41"/>
        <end position="58"/>
    </location>
</feature>
<evidence type="ECO:0000259" key="6">
    <source>
        <dbReference type="Pfam" id="PF00892"/>
    </source>
</evidence>
<sequence length="292" mass="32585">MENKTSQISRGIFLMLLAALSFGVMATFVKFACRTIPSNEVVFFRSLLGSIAIAYVIWKEKASWIGHKPVILFWRGFTGFVALSMHFYAIAYLNLGTAVMLNYTAPIFVVIMAKTFLKEKISRVVRIAVFASFIGMYFLTAPQLESKPLPLLIGLLSGICAAGAYTLIRYSHENESPYTIVFYFTVISAIGSVPLLKFGFKWPNPFEWLILLGVTAGAFFGQVYMTKSIKSSPISVVMPFAYLTPVFATLMGMIFWKEYLGPIALLGSIIIIASGITIYIFRDKTPYIPIEE</sequence>
<accession>A0A1G1L246</accession>
<dbReference type="GO" id="GO:0016020">
    <property type="term" value="C:membrane"/>
    <property type="evidence" value="ECO:0007669"/>
    <property type="project" value="UniProtKB-SubCell"/>
</dbReference>
<evidence type="ECO:0000313" key="8">
    <source>
        <dbReference type="Proteomes" id="UP000178187"/>
    </source>
</evidence>
<reference evidence="7 8" key="1">
    <citation type="journal article" date="2016" name="Nat. Commun.">
        <title>Thousands of microbial genomes shed light on interconnected biogeochemical processes in an aquifer system.</title>
        <authorList>
            <person name="Anantharaman K."/>
            <person name="Brown C.T."/>
            <person name="Hug L.A."/>
            <person name="Sharon I."/>
            <person name="Castelle C.J."/>
            <person name="Probst A.J."/>
            <person name="Thomas B.C."/>
            <person name="Singh A."/>
            <person name="Wilkins M.J."/>
            <person name="Karaoz U."/>
            <person name="Brodie E.L."/>
            <person name="Williams K.H."/>
            <person name="Hubbard S.S."/>
            <person name="Banfield J.F."/>
        </authorList>
    </citation>
    <scope>NUCLEOTIDE SEQUENCE [LARGE SCALE GENOMIC DNA]</scope>
</reference>
<dbReference type="PANTHER" id="PTHR22911:SF6">
    <property type="entry name" value="SOLUTE CARRIER FAMILY 35 MEMBER G1"/>
    <property type="match status" value="1"/>
</dbReference>
<feature type="transmembrane region" description="Helical" evidence="5">
    <location>
        <begin position="180"/>
        <end position="200"/>
    </location>
</feature>
<organism evidence="7 8">
    <name type="scientific">Candidatus Danuiimicrobium aquiferis</name>
    <dbReference type="NCBI Taxonomy" id="1801832"/>
    <lineage>
        <taxon>Bacteria</taxon>
        <taxon>Pseudomonadati</taxon>
        <taxon>Candidatus Omnitrophota</taxon>
        <taxon>Candidatus Danuiimicrobium</taxon>
    </lineage>
</organism>
<evidence type="ECO:0000256" key="5">
    <source>
        <dbReference type="SAM" id="Phobius"/>
    </source>
</evidence>
<feature type="transmembrane region" description="Helical" evidence="5">
    <location>
        <begin position="99"/>
        <end position="117"/>
    </location>
</feature>
<comment type="subcellular location">
    <subcellularLocation>
        <location evidence="1">Membrane</location>
        <topology evidence="1">Multi-pass membrane protein</topology>
    </subcellularLocation>
</comment>
<dbReference type="Proteomes" id="UP000178187">
    <property type="component" value="Unassembled WGS sequence"/>
</dbReference>
<gene>
    <name evidence="7" type="ORF">A3G33_02225</name>
</gene>
<feature type="transmembrane region" description="Helical" evidence="5">
    <location>
        <begin position="70"/>
        <end position="93"/>
    </location>
</feature>
<evidence type="ECO:0000256" key="1">
    <source>
        <dbReference type="ARBA" id="ARBA00004141"/>
    </source>
</evidence>
<dbReference type="InterPro" id="IPR037185">
    <property type="entry name" value="EmrE-like"/>
</dbReference>
<feature type="domain" description="EamA" evidence="6">
    <location>
        <begin position="10"/>
        <end position="140"/>
    </location>
</feature>
<dbReference type="InterPro" id="IPR000620">
    <property type="entry name" value="EamA_dom"/>
</dbReference>
<dbReference type="EMBL" id="MHFR01000012">
    <property type="protein sequence ID" value="OGW99232.1"/>
    <property type="molecule type" value="Genomic_DNA"/>
</dbReference>
<evidence type="ECO:0000313" key="7">
    <source>
        <dbReference type="EMBL" id="OGW99232.1"/>
    </source>
</evidence>
<keyword evidence="4 5" id="KW-0472">Membrane</keyword>
<comment type="caution">
    <text evidence="7">The sequence shown here is derived from an EMBL/GenBank/DDBJ whole genome shotgun (WGS) entry which is preliminary data.</text>
</comment>